<evidence type="ECO:0000313" key="10">
    <source>
        <dbReference type="EMBL" id="SVB40199.1"/>
    </source>
</evidence>
<keyword evidence="7" id="KW-0460">Magnesium</keyword>
<dbReference type="PANTHER" id="PTHR20941:SF1">
    <property type="entry name" value="FOLIC ACID SYNTHESIS PROTEIN FOL1"/>
    <property type="match status" value="1"/>
</dbReference>
<evidence type="ECO:0000256" key="8">
    <source>
        <dbReference type="ARBA" id="ARBA00022909"/>
    </source>
</evidence>
<dbReference type="EMBL" id="UINC01040393">
    <property type="protein sequence ID" value="SVB40199.1"/>
    <property type="molecule type" value="Genomic_DNA"/>
</dbReference>
<dbReference type="EC" id="2.5.1.15" evidence="4"/>
<gene>
    <name evidence="10" type="ORF">METZ01_LOCUS193053</name>
</gene>
<dbReference type="InterPro" id="IPR000489">
    <property type="entry name" value="Pterin-binding_dom"/>
</dbReference>
<sequence length="288" mass="31264">VLGRAEVAFRVRWTACDFVFNFPRPMVVMGVLNTTPDSFSDGGRFLDTDTATKHGLRLADEGAEIIDIGGESTRPGSEPVSVKEELRRVVPVIERLTKRCGAVISIDTQKPTVARAALDAGASIVNDIAANRQSTEMWQVVAEARAGYICMHMQGTPQTMQAEPHYDDVLLEVGDFFRERLAVMADHGVSSEQVALDPGIGFGKTLNHNIKLLSRLNRFSITERPLMVGVSRKSFIGKLLGTPTNDRLPASLACAAWAAAEGAHIVRVHDVAETVQAVRMAEALSGNR</sequence>
<keyword evidence="6" id="KW-0479">Metal-binding</keyword>
<evidence type="ECO:0000256" key="5">
    <source>
        <dbReference type="ARBA" id="ARBA00022679"/>
    </source>
</evidence>
<comment type="cofactor">
    <cofactor evidence="2">
        <name>Mg(2+)</name>
        <dbReference type="ChEBI" id="CHEBI:18420"/>
    </cofactor>
</comment>
<dbReference type="GO" id="GO:0046656">
    <property type="term" value="P:folic acid biosynthetic process"/>
    <property type="evidence" value="ECO:0007669"/>
    <property type="project" value="UniProtKB-KW"/>
</dbReference>
<evidence type="ECO:0000256" key="2">
    <source>
        <dbReference type="ARBA" id="ARBA00001946"/>
    </source>
</evidence>
<dbReference type="GO" id="GO:0046872">
    <property type="term" value="F:metal ion binding"/>
    <property type="evidence" value="ECO:0007669"/>
    <property type="project" value="UniProtKB-KW"/>
</dbReference>
<dbReference type="AlphaFoldDB" id="A0A382DPR0"/>
<dbReference type="InterPro" id="IPR045031">
    <property type="entry name" value="DHP_synth-like"/>
</dbReference>
<evidence type="ECO:0000256" key="3">
    <source>
        <dbReference type="ARBA" id="ARBA00004763"/>
    </source>
</evidence>
<evidence type="ECO:0000259" key="9">
    <source>
        <dbReference type="PROSITE" id="PS50972"/>
    </source>
</evidence>
<dbReference type="GO" id="GO:0004156">
    <property type="term" value="F:dihydropteroate synthase activity"/>
    <property type="evidence" value="ECO:0007669"/>
    <property type="project" value="UniProtKB-EC"/>
</dbReference>
<accession>A0A382DPR0</accession>
<reference evidence="10" key="1">
    <citation type="submission" date="2018-05" db="EMBL/GenBank/DDBJ databases">
        <authorList>
            <person name="Lanie J.A."/>
            <person name="Ng W.-L."/>
            <person name="Kazmierczak K.M."/>
            <person name="Andrzejewski T.M."/>
            <person name="Davidsen T.M."/>
            <person name="Wayne K.J."/>
            <person name="Tettelin H."/>
            <person name="Glass J.I."/>
            <person name="Rusch D."/>
            <person name="Podicherti R."/>
            <person name="Tsui H.-C.T."/>
            <person name="Winkler M.E."/>
        </authorList>
    </citation>
    <scope>NUCLEOTIDE SEQUENCE</scope>
</reference>
<name>A0A382DPR0_9ZZZZ</name>
<organism evidence="10">
    <name type="scientific">marine metagenome</name>
    <dbReference type="NCBI Taxonomy" id="408172"/>
    <lineage>
        <taxon>unclassified sequences</taxon>
        <taxon>metagenomes</taxon>
        <taxon>ecological metagenomes</taxon>
    </lineage>
</organism>
<dbReference type="InterPro" id="IPR006390">
    <property type="entry name" value="DHP_synth_dom"/>
</dbReference>
<dbReference type="Pfam" id="PF00809">
    <property type="entry name" value="Pterin_bind"/>
    <property type="match status" value="1"/>
</dbReference>
<protein>
    <recommendedName>
        <fullName evidence="4">dihydropteroate synthase</fullName>
        <ecNumber evidence="4">2.5.1.15</ecNumber>
    </recommendedName>
</protein>
<dbReference type="PROSITE" id="PS00792">
    <property type="entry name" value="DHPS_1"/>
    <property type="match status" value="1"/>
</dbReference>
<feature type="domain" description="Pterin-binding" evidence="9">
    <location>
        <begin position="26"/>
        <end position="279"/>
    </location>
</feature>
<dbReference type="PROSITE" id="PS50972">
    <property type="entry name" value="PTERIN_BINDING"/>
    <property type="match status" value="1"/>
</dbReference>
<feature type="non-terminal residue" evidence="10">
    <location>
        <position position="1"/>
    </location>
</feature>
<dbReference type="InterPro" id="IPR011005">
    <property type="entry name" value="Dihydropteroate_synth-like_sf"/>
</dbReference>
<comment type="catalytic activity">
    <reaction evidence="1">
        <text>(7,8-dihydropterin-6-yl)methyl diphosphate + 4-aminobenzoate = 7,8-dihydropteroate + diphosphate</text>
        <dbReference type="Rhea" id="RHEA:19949"/>
        <dbReference type="ChEBI" id="CHEBI:17836"/>
        <dbReference type="ChEBI" id="CHEBI:17839"/>
        <dbReference type="ChEBI" id="CHEBI:33019"/>
        <dbReference type="ChEBI" id="CHEBI:72950"/>
        <dbReference type="EC" id="2.5.1.15"/>
    </reaction>
</comment>
<keyword evidence="5" id="KW-0808">Transferase</keyword>
<dbReference type="GO" id="GO:0046654">
    <property type="term" value="P:tetrahydrofolate biosynthetic process"/>
    <property type="evidence" value="ECO:0007669"/>
    <property type="project" value="TreeGrafter"/>
</dbReference>
<evidence type="ECO:0000256" key="7">
    <source>
        <dbReference type="ARBA" id="ARBA00022842"/>
    </source>
</evidence>
<evidence type="ECO:0000256" key="4">
    <source>
        <dbReference type="ARBA" id="ARBA00012458"/>
    </source>
</evidence>
<comment type="pathway">
    <text evidence="3">Cofactor biosynthesis; tetrahydrofolate biosynthesis; 7,8-dihydrofolate from 2-amino-4-hydroxy-6-hydroxymethyl-7,8-dihydropteridine diphosphate and 4-aminobenzoate: step 1/2.</text>
</comment>
<dbReference type="NCBIfam" id="TIGR01496">
    <property type="entry name" value="DHPS"/>
    <property type="match status" value="1"/>
</dbReference>
<dbReference type="FunFam" id="3.20.20.20:FF:000006">
    <property type="entry name" value="Dihydropteroate synthase"/>
    <property type="match status" value="1"/>
</dbReference>
<dbReference type="Gene3D" id="3.20.20.20">
    <property type="entry name" value="Dihydropteroate synthase-like"/>
    <property type="match status" value="1"/>
</dbReference>
<evidence type="ECO:0000256" key="1">
    <source>
        <dbReference type="ARBA" id="ARBA00000012"/>
    </source>
</evidence>
<evidence type="ECO:0000256" key="6">
    <source>
        <dbReference type="ARBA" id="ARBA00022723"/>
    </source>
</evidence>
<proteinExistence type="predicted"/>
<dbReference type="GO" id="GO:0005829">
    <property type="term" value="C:cytosol"/>
    <property type="evidence" value="ECO:0007669"/>
    <property type="project" value="TreeGrafter"/>
</dbReference>
<dbReference type="CDD" id="cd00739">
    <property type="entry name" value="DHPS"/>
    <property type="match status" value="1"/>
</dbReference>
<dbReference type="PANTHER" id="PTHR20941">
    <property type="entry name" value="FOLATE SYNTHESIS PROTEINS"/>
    <property type="match status" value="1"/>
</dbReference>
<keyword evidence="8" id="KW-0289">Folate biosynthesis</keyword>
<dbReference type="SUPFAM" id="SSF51717">
    <property type="entry name" value="Dihydropteroate synthetase-like"/>
    <property type="match status" value="1"/>
</dbReference>
<dbReference type="PROSITE" id="PS00793">
    <property type="entry name" value="DHPS_2"/>
    <property type="match status" value="1"/>
</dbReference>